<dbReference type="PROSITE" id="PS50811">
    <property type="entry name" value="WRKY"/>
    <property type="match status" value="1"/>
</dbReference>
<dbReference type="InterPro" id="IPR044810">
    <property type="entry name" value="WRKY_plant"/>
</dbReference>
<evidence type="ECO:0000256" key="2">
    <source>
        <dbReference type="ARBA" id="ARBA00023015"/>
    </source>
</evidence>
<evidence type="ECO:0000256" key="7">
    <source>
        <dbReference type="SAM" id="MobiDB-lite"/>
    </source>
</evidence>
<reference evidence="9" key="1">
    <citation type="submission" date="2020-07" db="EMBL/GenBank/DDBJ databases">
        <authorList>
            <person name="Lin J."/>
        </authorList>
    </citation>
    <scope>NUCLEOTIDE SEQUENCE</scope>
</reference>
<dbReference type="Gene3D" id="2.20.25.80">
    <property type="entry name" value="WRKY domain"/>
    <property type="match status" value="1"/>
</dbReference>
<dbReference type="PANTHER" id="PTHR32096:SF146">
    <property type="entry name" value="WRKY TRANSCRIPTION FACTOR 19-RELATED"/>
    <property type="match status" value="1"/>
</dbReference>
<organism evidence="9">
    <name type="scientific">Ananas comosus var. bracteatus</name>
    <name type="common">red pineapple</name>
    <dbReference type="NCBI Taxonomy" id="296719"/>
    <lineage>
        <taxon>Eukaryota</taxon>
        <taxon>Viridiplantae</taxon>
        <taxon>Streptophyta</taxon>
        <taxon>Embryophyta</taxon>
        <taxon>Tracheophyta</taxon>
        <taxon>Spermatophyta</taxon>
        <taxon>Magnoliopsida</taxon>
        <taxon>Liliopsida</taxon>
        <taxon>Poales</taxon>
        <taxon>Bromeliaceae</taxon>
        <taxon>Bromelioideae</taxon>
        <taxon>Ananas</taxon>
    </lineage>
</organism>
<keyword evidence="3" id="KW-0238">DNA-binding</keyword>
<dbReference type="SUPFAM" id="SSF118290">
    <property type="entry name" value="WRKY DNA-binding domain"/>
    <property type="match status" value="1"/>
</dbReference>
<keyword evidence="2" id="KW-0805">Transcription regulation</keyword>
<evidence type="ECO:0000259" key="8">
    <source>
        <dbReference type="PROSITE" id="PS50811"/>
    </source>
</evidence>
<feature type="domain" description="WRKY" evidence="8">
    <location>
        <begin position="163"/>
        <end position="220"/>
    </location>
</feature>
<dbReference type="SMART" id="SM00774">
    <property type="entry name" value="WRKY"/>
    <property type="match status" value="1"/>
</dbReference>
<dbReference type="GO" id="GO:0010193">
    <property type="term" value="P:response to ozone"/>
    <property type="evidence" value="ECO:0007669"/>
    <property type="project" value="UniProtKB-ARBA"/>
</dbReference>
<feature type="region of interest" description="Disordered" evidence="7">
    <location>
        <begin position="85"/>
        <end position="104"/>
    </location>
</feature>
<dbReference type="GO" id="GO:0000976">
    <property type="term" value="F:transcription cis-regulatory region binding"/>
    <property type="evidence" value="ECO:0007669"/>
    <property type="project" value="TreeGrafter"/>
</dbReference>
<comment type="similarity">
    <text evidence="6">Belongs to the WRKY group III family.</text>
</comment>
<dbReference type="GO" id="GO:0005634">
    <property type="term" value="C:nucleus"/>
    <property type="evidence" value="ECO:0007669"/>
    <property type="project" value="UniProtKB-SubCell"/>
</dbReference>
<evidence type="ECO:0000256" key="4">
    <source>
        <dbReference type="ARBA" id="ARBA00023163"/>
    </source>
</evidence>
<dbReference type="GO" id="GO:0010150">
    <property type="term" value="P:leaf senescence"/>
    <property type="evidence" value="ECO:0007669"/>
    <property type="project" value="UniProtKB-ARBA"/>
</dbReference>
<name>A0A6V7NVA0_ANACO</name>
<dbReference type="GO" id="GO:0042542">
    <property type="term" value="P:response to hydrogen peroxide"/>
    <property type="evidence" value="ECO:0007669"/>
    <property type="project" value="UniProtKB-ARBA"/>
</dbReference>
<evidence type="ECO:0000256" key="5">
    <source>
        <dbReference type="ARBA" id="ARBA00023242"/>
    </source>
</evidence>
<comment type="subcellular location">
    <subcellularLocation>
        <location evidence="1">Nucleus</location>
    </subcellularLocation>
</comment>
<evidence type="ECO:0000313" key="9">
    <source>
        <dbReference type="EMBL" id="CAD1822274.1"/>
    </source>
</evidence>
<dbReference type="AlphaFoldDB" id="A0A6V7NVA0"/>
<protein>
    <recommendedName>
        <fullName evidence="8">WRKY domain-containing protein</fullName>
    </recommendedName>
</protein>
<feature type="compositionally biased region" description="Low complexity" evidence="7">
    <location>
        <begin position="92"/>
        <end position="102"/>
    </location>
</feature>
<dbReference type="PANTHER" id="PTHR32096">
    <property type="entry name" value="WRKY TRANSCRIPTION FACTOR 30-RELATED-RELATED"/>
    <property type="match status" value="1"/>
</dbReference>
<evidence type="ECO:0000256" key="3">
    <source>
        <dbReference type="ARBA" id="ARBA00023125"/>
    </source>
</evidence>
<proteinExistence type="inferred from homology"/>
<accession>A0A6V7NVA0</accession>
<keyword evidence="4" id="KW-0804">Transcription</keyword>
<keyword evidence="5" id="KW-0539">Nucleus</keyword>
<gene>
    <name evidence="9" type="ORF">CB5_LOCUS5485</name>
</gene>
<evidence type="ECO:0000256" key="6">
    <source>
        <dbReference type="ARBA" id="ARBA00060850"/>
    </source>
</evidence>
<dbReference type="InterPro" id="IPR036576">
    <property type="entry name" value="WRKY_dom_sf"/>
</dbReference>
<dbReference type="GO" id="GO:0003700">
    <property type="term" value="F:DNA-binding transcription factor activity"/>
    <property type="evidence" value="ECO:0007669"/>
    <property type="project" value="InterPro"/>
</dbReference>
<dbReference type="Pfam" id="PF03106">
    <property type="entry name" value="WRKY"/>
    <property type="match status" value="1"/>
</dbReference>
<dbReference type="GO" id="GO:0009751">
    <property type="term" value="P:response to salicylic acid"/>
    <property type="evidence" value="ECO:0007669"/>
    <property type="project" value="UniProtKB-ARBA"/>
</dbReference>
<dbReference type="InterPro" id="IPR003657">
    <property type="entry name" value="WRKY_dom"/>
</dbReference>
<evidence type="ECO:0000256" key="1">
    <source>
        <dbReference type="ARBA" id="ARBA00004123"/>
    </source>
</evidence>
<dbReference type="FunFam" id="2.20.25.80:FF:000009">
    <property type="entry name" value="WRKY transcription factor 53"/>
    <property type="match status" value="1"/>
</dbReference>
<sequence length="386" mass="42899">MKNESVCDVKTLLNVLSQGEEQTLRLEACVGDPDSAEMCRHLARQTHSLFQQAAAMARLIADSRSSPAATTTTTIRTRLLWHRTRRRDRAAGARPARAPSARLRSRSAARCRRRAYYIFTKSSGFFFSLICDRRKTLPRWTNQVRVTSGGSSDGGGVIEGTPDDGYSWRKYGQKDILGAKFPRGYYRCTHRNSYGCLATKQVQRSDEDPSVFDITYRGGHTCLQRRRPTATAASAAQEPGMLQMQDNRQLDPNRPQEPHCDQNELLLSFRQGLKVKTEGLIPDGEHGLTSSSFSFPSTPVSNFASTFSPTFISPTTSESNYFSMSPCQMSNFGRGPTFLGSESELTDLISGATSVANSPMVDIDFVLEPANFEPSFPSFDSSNFFR</sequence>
<dbReference type="EMBL" id="LR862142">
    <property type="protein sequence ID" value="CAD1822274.1"/>
    <property type="molecule type" value="Genomic_DNA"/>
</dbReference>